<reference evidence="3 4" key="2">
    <citation type="submission" date="2020-05" db="EMBL/GenBank/DDBJ databases">
        <title>Identification and distribution of gene clusters putatively required for synthesis of sphingolipid metabolism inhibitors in phylogenetically diverse species of the filamentous fungus Fusarium.</title>
        <authorList>
            <person name="Kim H.-S."/>
            <person name="Busman M."/>
            <person name="Brown D.W."/>
            <person name="Divon H."/>
            <person name="Uhlig S."/>
            <person name="Proctor R.H."/>
        </authorList>
    </citation>
    <scope>NUCLEOTIDE SEQUENCE [LARGE SCALE GENOMIC DNA]</scope>
    <source>
        <strain evidence="3 4">NRRL 25331</strain>
    </source>
</reference>
<organism evidence="3 4">
    <name type="scientific">Fusarium circinatum</name>
    <name type="common">Pitch canker fungus</name>
    <name type="synonym">Gibberella circinata</name>
    <dbReference type="NCBI Taxonomy" id="48490"/>
    <lineage>
        <taxon>Eukaryota</taxon>
        <taxon>Fungi</taxon>
        <taxon>Dikarya</taxon>
        <taxon>Ascomycota</taxon>
        <taxon>Pezizomycotina</taxon>
        <taxon>Sordariomycetes</taxon>
        <taxon>Hypocreomycetidae</taxon>
        <taxon>Hypocreales</taxon>
        <taxon>Nectriaceae</taxon>
        <taxon>Fusarium</taxon>
        <taxon>Fusarium fujikuroi species complex</taxon>
    </lineage>
</organism>
<proteinExistence type="predicted"/>
<evidence type="ECO:0000256" key="2">
    <source>
        <dbReference type="SAM" id="SignalP"/>
    </source>
</evidence>
<dbReference type="Proteomes" id="UP000572754">
    <property type="component" value="Unassembled WGS sequence"/>
</dbReference>
<name>A0A8H5WY89_FUSCI</name>
<gene>
    <name evidence="3" type="ORF">FCIRC_7060</name>
</gene>
<protein>
    <submittedName>
        <fullName evidence="3">Uncharacterized protein</fullName>
    </submittedName>
</protein>
<dbReference type="AlphaFoldDB" id="A0A8H5WY89"/>
<evidence type="ECO:0000313" key="4">
    <source>
        <dbReference type="Proteomes" id="UP000572754"/>
    </source>
</evidence>
<feature type="compositionally biased region" description="Basic and acidic residues" evidence="1">
    <location>
        <begin position="55"/>
        <end position="64"/>
    </location>
</feature>
<dbReference type="EMBL" id="JAAQPE010000234">
    <property type="protein sequence ID" value="KAF5676501.1"/>
    <property type="molecule type" value="Genomic_DNA"/>
</dbReference>
<comment type="caution">
    <text evidence="3">The sequence shown here is derived from an EMBL/GenBank/DDBJ whole genome shotgun (WGS) entry which is preliminary data.</text>
</comment>
<evidence type="ECO:0000313" key="3">
    <source>
        <dbReference type="EMBL" id="KAF5676501.1"/>
    </source>
</evidence>
<keyword evidence="4" id="KW-1185">Reference proteome</keyword>
<feature type="region of interest" description="Disordered" evidence="1">
    <location>
        <begin position="45"/>
        <end position="64"/>
    </location>
</feature>
<evidence type="ECO:0000256" key="1">
    <source>
        <dbReference type="SAM" id="MobiDB-lite"/>
    </source>
</evidence>
<accession>A0A8H5WY89</accession>
<keyword evidence="2" id="KW-0732">Signal</keyword>
<feature type="signal peptide" evidence="2">
    <location>
        <begin position="1"/>
        <end position="19"/>
    </location>
</feature>
<reference evidence="4" key="1">
    <citation type="journal article" date="2020" name="BMC Genomics">
        <title>Correction to: Identification and distribution of gene clusters required for synthesis of sphingolipid metabolism inhibitors in diverse species of the filamentous fungus Fusarium.</title>
        <authorList>
            <person name="Kim H.S."/>
            <person name="Lohmar J.M."/>
            <person name="Busman M."/>
            <person name="Brown D.W."/>
            <person name="Naumann T.A."/>
            <person name="Divon H.H."/>
            <person name="Lysoe E."/>
            <person name="Uhlig S."/>
            <person name="Proctor R.H."/>
        </authorList>
    </citation>
    <scope>NUCLEOTIDE SEQUENCE [LARGE SCALE GENOMIC DNA]</scope>
    <source>
        <strain evidence="4">NRRL 25331</strain>
    </source>
</reference>
<sequence length="129" mass="13730">MKFLLALTAAGAVSPLVIGSINAARSPNLRSTDLLLASTADENIEQPHPNLAKTSDNHESKTGLEKRVLEEIPIPQGVADPASILKLGIVITIKFSNGGNQRKVLTVTSGLFTYLENQPVPAHKVIGRI</sequence>
<feature type="chain" id="PRO_5034149650" evidence="2">
    <location>
        <begin position="20"/>
        <end position="129"/>
    </location>
</feature>